<dbReference type="Proteomes" id="UP000809243">
    <property type="component" value="Unassembled WGS sequence"/>
</dbReference>
<dbReference type="AlphaFoldDB" id="A0A938YW03"/>
<evidence type="ECO:0000313" key="2">
    <source>
        <dbReference type="Proteomes" id="UP000809243"/>
    </source>
</evidence>
<proteinExistence type="predicted"/>
<organism evidence="1 2">
    <name type="scientific">Candidatus Iainarchaeum sp</name>
    <dbReference type="NCBI Taxonomy" id="3101447"/>
    <lineage>
        <taxon>Archaea</taxon>
        <taxon>Candidatus Iainarchaeota</taxon>
        <taxon>Candidatus Iainarchaeia</taxon>
        <taxon>Candidatus Iainarchaeales</taxon>
        <taxon>Candidatus Iainarchaeaceae</taxon>
        <taxon>Candidatus Iainarchaeum</taxon>
    </lineage>
</organism>
<reference evidence="1" key="1">
    <citation type="submission" date="2021-01" db="EMBL/GenBank/DDBJ databases">
        <title>Active Sulfur Cycling in an Early Earth Analoge.</title>
        <authorList>
            <person name="Hahn C.R."/>
            <person name="Youssef N.H."/>
            <person name="Elshahed M."/>
        </authorList>
    </citation>
    <scope>NUCLEOTIDE SEQUENCE</scope>
    <source>
        <strain evidence="1">Zod_Metabat.1151</strain>
    </source>
</reference>
<dbReference type="EMBL" id="JAFGDB010000025">
    <property type="protein sequence ID" value="MBN2067132.1"/>
    <property type="molecule type" value="Genomic_DNA"/>
</dbReference>
<name>A0A938YW03_9ARCH</name>
<gene>
    <name evidence="1" type="ORF">JW744_01550</name>
</gene>
<protein>
    <submittedName>
        <fullName evidence="1">Uncharacterized protein</fullName>
    </submittedName>
</protein>
<accession>A0A938YW03</accession>
<evidence type="ECO:0000313" key="1">
    <source>
        <dbReference type="EMBL" id="MBN2067132.1"/>
    </source>
</evidence>
<comment type="caution">
    <text evidence="1">The sequence shown here is derived from an EMBL/GenBank/DDBJ whole genome shotgun (WGS) entry which is preliminary data.</text>
</comment>
<sequence length="196" mass="22539">MGLKGYFIQYKFIIPDNLKHSSYTYQKLFRALYGYTQAVFKSSGKTYHYHREGVLSAVPYIRPGKNCVIIPPGVFQKLIEFFKTGKNPAHAWRGKGEWKAVYYMNEKDIDETTALKSIEGMLERKYVLTNAKEHEKLINELNIAAEKGKSGLDPGYLSLLLAEAQPIVSNDWFKQVYNQSGKLKEFYSSYKKLKGV</sequence>